<keyword evidence="1" id="KW-0812">Transmembrane</keyword>
<proteinExistence type="predicted"/>
<evidence type="ECO:0000256" key="1">
    <source>
        <dbReference type="SAM" id="Phobius"/>
    </source>
</evidence>
<dbReference type="GeneID" id="64981459"/>
<reference evidence="2 3" key="1">
    <citation type="submission" date="2017-08" db="EMBL/GenBank/DDBJ databases">
        <title>Draft genome sequences of 64 type strains of genus Staph aureus.</title>
        <authorList>
            <person name="Cole K."/>
            <person name="Golubchik T."/>
            <person name="Russell J."/>
            <person name="Foster D."/>
            <person name="Llewelyn M."/>
            <person name="Wilson D."/>
            <person name="Crook D."/>
            <person name="Paul J."/>
        </authorList>
    </citation>
    <scope>NUCLEOTIDE SEQUENCE [LARGE SCALE GENOMIC DNA]</scope>
    <source>
        <strain evidence="2 3">NCTC 12101</strain>
    </source>
</reference>
<organism evidence="2 3">
    <name type="scientific">Staphylococcus auricularis</name>
    <dbReference type="NCBI Taxonomy" id="29379"/>
    <lineage>
        <taxon>Bacteria</taxon>
        <taxon>Bacillati</taxon>
        <taxon>Bacillota</taxon>
        <taxon>Bacilli</taxon>
        <taxon>Bacillales</taxon>
        <taxon>Staphylococcaceae</taxon>
        <taxon>Staphylococcus</taxon>
    </lineage>
</organism>
<gene>
    <name evidence="2" type="ORF">CD158_04845</name>
</gene>
<protein>
    <submittedName>
        <fullName evidence="2">DUF4889 domain-containing protein</fullName>
    </submittedName>
</protein>
<accession>A0AAP8PPJ7</accession>
<dbReference type="InterPro" id="IPR032613">
    <property type="entry name" value="DUF4889"/>
</dbReference>
<dbReference type="Pfam" id="PF16230">
    <property type="entry name" value="DUF4889"/>
    <property type="match status" value="1"/>
</dbReference>
<evidence type="ECO:0000313" key="2">
    <source>
        <dbReference type="EMBL" id="PNZ68094.1"/>
    </source>
</evidence>
<dbReference type="Proteomes" id="UP000242470">
    <property type="component" value="Unassembled WGS sequence"/>
</dbReference>
<sequence length="115" mass="12942">MKKGKGLAAVLIGVMLIVSIVLVIMMITGGRQETYYGYMKNSTTADKVISEESHEIEENVKLPTEDDFSPKQGDFVKLVKTENDSEFKKMEVVEHDDVPHGLMIKIHDMHGHDSH</sequence>
<keyword evidence="1" id="KW-0472">Membrane</keyword>
<dbReference type="EMBL" id="PPQW01000021">
    <property type="protein sequence ID" value="PNZ68094.1"/>
    <property type="molecule type" value="Genomic_DNA"/>
</dbReference>
<dbReference type="AlphaFoldDB" id="A0AAP8PPJ7"/>
<feature type="transmembrane region" description="Helical" evidence="1">
    <location>
        <begin position="6"/>
        <end position="30"/>
    </location>
</feature>
<comment type="caution">
    <text evidence="2">The sequence shown here is derived from an EMBL/GenBank/DDBJ whole genome shotgun (WGS) entry which is preliminary data.</text>
</comment>
<keyword evidence="1" id="KW-1133">Transmembrane helix</keyword>
<dbReference type="RefSeq" id="WP_059107466.1">
    <property type="nucleotide sequence ID" value="NZ_AP024589.1"/>
</dbReference>
<name>A0AAP8PPJ7_9STAP</name>
<evidence type="ECO:0000313" key="3">
    <source>
        <dbReference type="Proteomes" id="UP000242470"/>
    </source>
</evidence>